<accession>A0A6G6J0D4</accession>
<feature type="chain" id="PRO_5026225032" evidence="1">
    <location>
        <begin position="22"/>
        <end position="119"/>
    </location>
</feature>
<gene>
    <name evidence="2" type="ORF">G5B91_20490</name>
</gene>
<proteinExistence type="predicted"/>
<reference evidence="2 3" key="1">
    <citation type="submission" date="2020-02" db="EMBL/GenBank/DDBJ databases">
        <title>Integrative conjugative elements (ICEs) and plasmids drive adaptation of Pseudomonas nitroreducens strain HBP1 to wastewater environment.</title>
        <authorList>
            <person name="Sentchilo V."/>
            <person name="Carraro N."/>
            <person name="Bertelli C."/>
            <person name="van der Meer J.R."/>
        </authorList>
    </citation>
    <scope>NUCLEOTIDE SEQUENCE [LARGE SCALE GENOMIC DNA]</scope>
    <source>
        <strain evidence="2 3">HBP1</strain>
    </source>
</reference>
<evidence type="ECO:0000313" key="3">
    <source>
        <dbReference type="Proteomes" id="UP000501063"/>
    </source>
</evidence>
<protein>
    <submittedName>
        <fullName evidence="2">Type 1 fimbrial protein</fullName>
    </submittedName>
</protein>
<dbReference type="Proteomes" id="UP000501063">
    <property type="component" value="Chromosome"/>
</dbReference>
<dbReference type="AlphaFoldDB" id="A0A6G6J0D4"/>
<name>A0A6G6J0D4_PSENT</name>
<feature type="signal peptide" evidence="1">
    <location>
        <begin position="1"/>
        <end position="21"/>
    </location>
</feature>
<sequence length="119" mass="12586">MRLIVNSTALLAIALCGSLQAASSGTITFRGAVVEPTCQIGVSDITNSSGRVTASQCKQSVDLYLNEPRGNQLAVHYRLTDSQGRTVEKLSTPNGNVAGMIRAKDPAGTRHLVLVAEYL</sequence>
<keyword evidence="1" id="KW-0732">Signal</keyword>
<evidence type="ECO:0000313" key="2">
    <source>
        <dbReference type="EMBL" id="QIE88520.1"/>
    </source>
</evidence>
<dbReference type="KEGG" id="pnt:G5B91_20490"/>
<evidence type="ECO:0000256" key="1">
    <source>
        <dbReference type="SAM" id="SignalP"/>
    </source>
</evidence>
<organism evidence="2 3">
    <name type="scientific">Pseudomonas nitroreducens</name>
    <dbReference type="NCBI Taxonomy" id="46680"/>
    <lineage>
        <taxon>Bacteria</taxon>
        <taxon>Pseudomonadati</taxon>
        <taxon>Pseudomonadota</taxon>
        <taxon>Gammaproteobacteria</taxon>
        <taxon>Pseudomonadales</taxon>
        <taxon>Pseudomonadaceae</taxon>
        <taxon>Pseudomonas</taxon>
    </lineage>
</organism>
<dbReference type="RefSeq" id="WP_024763914.1">
    <property type="nucleotide sequence ID" value="NZ_CP049140.1"/>
</dbReference>
<dbReference type="EMBL" id="CP049140">
    <property type="protein sequence ID" value="QIE88520.1"/>
    <property type="molecule type" value="Genomic_DNA"/>
</dbReference>